<accession>A0ABD0PWT7</accession>
<organism evidence="1 2">
    <name type="scientific">Cirrhinus mrigala</name>
    <name type="common">Mrigala</name>
    <dbReference type="NCBI Taxonomy" id="683832"/>
    <lineage>
        <taxon>Eukaryota</taxon>
        <taxon>Metazoa</taxon>
        <taxon>Chordata</taxon>
        <taxon>Craniata</taxon>
        <taxon>Vertebrata</taxon>
        <taxon>Euteleostomi</taxon>
        <taxon>Actinopterygii</taxon>
        <taxon>Neopterygii</taxon>
        <taxon>Teleostei</taxon>
        <taxon>Ostariophysi</taxon>
        <taxon>Cypriniformes</taxon>
        <taxon>Cyprinidae</taxon>
        <taxon>Labeoninae</taxon>
        <taxon>Labeonini</taxon>
        <taxon>Cirrhinus</taxon>
    </lineage>
</organism>
<name>A0ABD0PWT7_CIRMR</name>
<reference evidence="1 2" key="1">
    <citation type="submission" date="2024-05" db="EMBL/GenBank/DDBJ databases">
        <title>Genome sequencing and assembly of Indian major carp, Cirrhinus mrigala (Hamilton, 1822).</title>
        <authorList>
            <person name="Mohindra V."/>
            <person name="Chowdhury L.M."/>
            <person name="Lal K."/>
            <person name="Jena J.K."/>
        </authorList>
    </citation>
    <scope>NUCLEOTIDE SEQUENCE [LARGE SCALE GENOMIC DNA]</scope>
    <source>
        <strain evidence="1">CM1030</strain>
        <tissue evidence="1">Blood</tissue>
    </source>
</reference>
<proteinExistence type="predicted"/>
<evidence type="ECO:0000313" key="2">
    <source>
        <dbReference type="Proteomes" id="UP001529510"/>
    </source>
</evidence>
<comment type="caution">
    <text evidence="1">The sequence shown here is derived from an EMBL/GenBank/DDBJ whole genome shotgun (WGS) entry which is preliminary data.</text>
</comment>
<evidence type="ECO:0000313" key="1">
    <source>
        <dbReference type="EMBL" id="KAL0178241.1"/>
    </source>
</evidence>
<feature type="non-terminal residue" evidence="1">
    <location>
        <position position="1"/>
    </location>
</feature>
<feature type="non-terminal residue" evidence="1">
    <location>
        <position position="61"/>
    </location>
</feature>
<dbReference type="EMBL" id="JAMKFB020000013">
    <property type="protein sequence ID" value="KAL0178241.1"/>
    <property type="molecule type" value="Genomic_DNA"/>
</dbReference>
<gene>
    <name evidence="1" type="ORF">M9458_027135</name>
</gene>
<sequence length="61" mass="6798">KVEKNRTACDNVVVPEAAYEDTLWDHRSCAPFHRLIDSSRPSPPMLSHATVIVEGSQPKPL</sequence>
<dbReference type="AlphaFoldDB" id="A0ABD0PWT7"/>
<keyword evidence="2" id="KW-1185">Reference proteome</keyword>
<protein>
    <submittedName>
        <fullName evidence="1">Uncharacterized protein</fullName>
    </submittedName>
</protein>
<dbReference type="Proteomes" id="UP001529510">
    <property type="component" value="Unassembled WGS sequence"/>
</dbReference>